<organism evidence="15 16">
    <name type="scientific">Carpinus fangiana</name>
    <dbReference type="NCBI Taxonomy" id="176857"/>
    <lineage>
        <taxon>Eukaryota</taxon>
        <taxon>Viridiplantae</taxon>
        <taxon>Streptophyta</taxon>
        <taxon>Embryophyta</taxon>
        <taxon>Tracheophyta</taxon>
        <taxon>Spermatophyta</taxon>
        <taxon>Magnoliopsida</taxon>
        <taxon>eudicotyledons</taxon>
        <taxon>Gunneridae</taxon>
        <taxon>Pentapetalae</taxon>
        <taxon>rosids</taxon>
        <taxon>fabids</taxon>
        <taxon>Fagales</taxon>
        <taxon>Betulaceae</taxon>
        <taxon>Carpinus</taxon>
    </lineage>
</organism>
<evidence type="ECO:0000256" key="13">
    <source>
        <dbReference type="ARBA" id="ARBA00025393"/>
    </source>
</evidence>
<evidence type="ECO:0000256" key="9">
    <source>
        <dbReference type="ARBA" id="ARBA00023015"/>
    </source>
</evidence>
<evidence type="ECO:0000256" key="6">
    <source>
        <dbReference type="ARBA" id="ARBA00022454"/>
    </source>
</evidence>
<evidence type="ECO:0000256" key="14">
    <source>
        <dbReference type="SAM" id="MobiDB-lite"/>
    </source>
</evidence>
<dbReference type="EMBL" id="VIBQ01000013">
    <property type="protein sequence ID" value="KAB8346332.1"/>
    <property type="molecule type" value="Genomic_DNA"/>
</dbReference>
<sequence>MSVPSDNLTASYKAPNGTQEFTHAVTTPPSTPSTEDTAVYLGLLRKYTAQMQSEMNTFLTQKMDEDRKTAESTGSNSTPKIDEAKEEENYGEEVDEA</sequence>
<dbReference type="GO" id="GO:0005634">
    <property type="term" value="C:nucleus"/>
    <property type="evidence" value="ECO:0007669"/>
    <property type="project" value="UniProtKB-SubCell"/>
</dbReference>
<dbReference type="AlphaFoldDB" id="A0A5N6KV95"/>
<protein>
    <recommendedName>
        <fullName evidence="5">EKC/KEOPS complex subunit GON7</fullName>
    </recommendedName>
</protein>
<evidence type="ECO:0000256" key="12">
    <source>
        <dbReference type="ARBA" id="ARBA00023242"/>
    </source>
</evidence>
<gene>
    <name evidence="15" type="ORF">FH972_023376</name>
</gene>
<evidence type="ECO:0000256" key="11">
    <source>
        <dbReference type="ARBA" id="ARBA00023163"/>
    </source>
</evidence>
<evidence type="ECO:0000256" key="1">
    <source>
        <dbReference type="ARBA" id="ARBA00004123"/>
    </source>
</evidence>
<accession>A0A5N6KV95</accession>
<proteinExistence type="inferred from homology"/>
<keyword evidence="10" id="KW-0010">Activator</keyword>
<keyword evidence="12" id="KW-0539">Nucleus</keyword>
<comment type="caution">
    <text evidence="15">The sequence shown here is derived from an EMBL/GenBank/DDBJ whole genome shotgun (WGS) entry which is preliminary data.</text>
</comment>
<dbReference type="OrthoDB" id="2288868at2759"/>
<reference evidence="15 16" key="1">
    <citation type="submission" date="2019-06" db="EMBL/GenBank/DDBJ databases">
        <title>A chromosomal-level reference genome of Carpinus fangiana (Coryloideae, Betulaceae).</title>
        <authorList>
            <person name="Yang X."/>
            <person name="Wang Z."/>
            <person name="Zhang L."/>
            <person name="Hao G."/>
            <person name="Liu J."/>
            <person name="Yang Y."/>
        </authorList>
    </citation>
    <scope>NUCLEOTIDE SEQUENCE [LARGE SCALE GENOMIC DNA]</scope>
    <source>
        <strain evidence="15">Cfa_2016G</strain>
        <tissue evidence="15">Leaf</tissue>
    </source>
</reference>
<feature type="compositionally biased region" description="Polar residues" evidence="14">
    <location>
        <begin position="1"/>
        <end position="25"/>
    </location>
</feature>
<keyword evidence="16" id="KW-1185">Reference proteome</keyword>
<keyword evidence="9" id="KW-0805">Transcription regulation</keyword>
<evidence type="ECO:0000256" key="2">
    <source>
        <dbReference type="ARBA" id="ARBA00004574"/>
    </source>
</evidence>
<dbReference type="Proteomes" id="UP000327013">
    <property type="component" value="Unassembled WGS sequence"/>
</dbReference>
<comment type="subcellular location">
    <subcellularLocation>
        <location evidence="2">Chromosome</location>
        <location evidence="2">Telomere</location>
    </subcellularLocation>
    <subcellularLocation>
        <location evidence="1">Nucleus</location>
    </subcellularLocation>
</comment>
<feature type="compositionally biased region" description="Acidic residues" evidence="14">
    <location>
        <begin position="84"/>
        <end position="97"/>
    </location>
</feature>
<evidence type="ECO:0000256" key="7">
    <source>
        <dbReference type="ARBA" id="ARBA00022694"/>
    </source>
</evidence>
<feature type="region of interest" description="Disordered" evidence="14">
    <location>
        <begin position="58"/>
        <end position="97"/>
    </location>
</feature>
<keyword evidence="7" id="KW-0819">tRNA processing</keyword>
<dbReference type="GO" id="GO:0000781">
    <property type="term" value="C:chromosome, telomeric region"/>
    <property type="evidence" value="ECO:0007669"/>
    <property type="project" value="UniProtKB-SubCell"/>
</dbReference>
<evidence type="ECO:0000256" key="3">
    <source>
        <dbReference type="ARBA" id="ARBA00008529"/>
    </source>
</evidence>
<name>A0A5N6KV95_9ROSI</name>
<dbReference type="GO" id="GO:0008033">
    <property type="term" value="P:tRNA processing"/>
    <property type="evidence" value="ECO:0007669"/>
    <property type="project" value="UniProtKB-KW"/>
</dbReference>
<dbReference type="InterPro" id="IPR014849">
    <property type="entry name" value="EKC/KEOPS_Gon7"/>
</dbReference>
<comment type="similarity">
    <text evidence="3">Belongs to the GON7 family.</text>
</comment>
<evidence type="ECO:0000313" key="16">
    <source>
        <dbReference type="Proteomes" id="UP000327013"/>
    </source>
</evidence>
<comment type="subunit">
    <text evidence="4">Component of the EKC/KEOPS complex composed of at least BUD32, CGI121, GON7, KAE1 and PCC1; the whole complex dimerizes.</text>
</comment>
<evidence type="ECO:0000256" key="4">
    <source>
        <dbReference type="ARBA" id="ARBA00011534"/>
    </source>
</evidence>
<evidence type="ECO:0000313" key="15">
    <source>
        <dbReference type="EMBL" id="KAB8346332.1"/>
    </source>
</evidence>
<evidence type="ECO:0000256" key="8">
    <source>
        <dbReference type="ARBA" id="ARBA00022895"/>
    </source>
</evidence>
<keyword evidence="6" id="KW-0158">Chromosome</keyword>
<feature type="region of interest" description="Disordered" evidence="14">
    <location>
        <begin position="1"/>
        <end position="35"/>
    </location>
</feature>
<evidence type="ECO:0000256" key="5">
    <source>
        <dbReference type="ARBA" id="ARBA00019746"/>
    </source>
</evidence>
<dbReference type="Pfam" id="PF08738">
    <property type="entry name" value="Gon7"/>
    <property type="match status" value="1"/>
</dbReference>
<keyword evidence="11" id="KW-0804">Transcription</keyword>
<comment type="function">
    <text evidence="13">Component of the EKC/KEOPS complex that is required for the formation of a threonylcarbamoyl group on adenosine at position 37 (t(6)A37) in tRNAs that read codons beginning with adenine. The complex is probably involved in the transfer of the threonylcarbamoyl moiety of threonylcarbamoyl-AMP (TC-AMP) to the N6 group of A37. GON7 likely plays a supporting role to the catalytic subunit KAE1 in the complex. The EKC/KEOPS complex also promotes both telomere uncapping and telomere elongation. The complex is required for efficient recruitment of transcriptional coactivators.</text>
</comment>
<evidence type="ECO:0000256" key="10">
    <source>
        <dbReference type="ARBA" id="ARBA00023159"/>
    </source>
</evidence>
<keyword evidence="8" id="KW-0779">Telomere</keyword>